<gene>
    <name evidence="7" type="primary">surA</name>
    <name evidence="9" type="ORF">B0180_09905</name>
</gene>
<evidence type="ECO:0000256" key="2">
    <source>
        <dbReference type="ARBA" id="ARBA00022737"/>
    </source>
</evidence>
<keyword evidence="6 7" id="KW-0413">Isomerase</keyword>
<dbReference type="HAMAP" id="MF_01183">
    <property type="entry name" value="Chaperone_SurA"/>
    <property type="match status" value="1"/>
</dbReference>
<dbReference type="EMBL" id="MUXT01000014">
    <property type="protein sequence ID" value="OOR82268.1"/>
    <property type="molecule type" value="Genomic_DNA"/>
</dbReference>
<dbReference type="Pfam" id="PF09312">
    <property type="entry name" value="SurA_N"/>
    <property type="match status" value="1"/>
</dbReference>
<dbReference type="PROSITE" id="PS50198">
    <property type="entry name" value="PPIC_PPIASE_2"/>
    <property type="match status" value="2"/>
</dbReference>
<comment type="function">
    <text evidence="7">Chaperone involved in the correct folding and assembly of outer membrane proteins. Recognizes specific patterns of aromatic residues and the orientation of their side chains, which are found more frequently in integral outer membrane proteins. May act in both early periplasmic and late outer membrane-associated steps of protein maturation.</text>
</comment>
<evidence type="ECO:0000256" key="1">
    <source>
        <dbReference type="ARBA" id="ARBA00022729"/>
    </source>
</evidence>
<evidence type="ECO:0000256" key="4">
    <source>
        <dbReference type="ARBA" id="ARBA00023110"/>
    </source>
</evidence>
<feature type="domain" description="PpiC" evidence="8">
    <location>
        <begin position="290"/>
        <end position="389"/>
    </location>
</feature>
<feature type="signal peptide" evidence="7">
    <location>
        <begin position="1"/>
        <end position="24"/>
    </location>
</feature>
<protein>
    <recommendedName>
        <fullName evidence="7">Chaperone SurA</fullName>
    </recommendedName>
    <alternativeName>
        <fullName evidence="7">Peptidyl-prolyl cis-trans isomerase SurA</fullName>
        <shortName evidence="7">PPIase SurA</shortName>
        <ecNumber evidence="7">5.2.1.8</ecNumber>
    </alternativeName>
    <alternativeName>
        <fullName evidence="7">Rotamase SurA</fullName>
    </alternativeName>
</protein>
<keyword evidence="4 7" id="KW-0697">Rotamase</keyword>
<dbReference type="EC" id="5.2.1.8" evidence="7"/>
<dbReference type="GO" id="GO:0051082">
    <property type="term" value="F:unfolded protein binding"/>
    <property type="evidence" value="ECO:0007669"/>
    <property type="project" value="UniProtKB-UniRule"/>
</dbReference>
<evidence type="ECO:0000313" key="9">
    <source>
        <dbReference type="EMBL" id="OOR82268.1"/>
    </source>
</evidence>
<dbReference type="InterPro" id="IPR050280">
    <property type="entry name" value="OMP_Chaperone_SurA"/>
</dbReference>
<dbReference type="Gene3D" id="3.10.50.40">
    <property type="match status" value="2"/>
</dbReference>
<dbReference type="InterPro" id="IPR023034">
    <property type="entry name" value="PPIase_SurA"/>
</dbReference>
<keyword evidence="5 7" id="KW-0143">Chaperone</keyword>
<proteinExistence type="inferred from homology"/>
<keyword evidence="2 7" id="KW-0677">Repeat</keyword>
<evidence type="ECO:0000313" key="10">
    <source>
        <dbReference type="Proteomes" id="UP000190322"/>
    </source>
</evidence>
<keyword evidence="1 7" id="KW-0732">Signal</keyword>
<name>A0A1S9ZFN2_9GAMM</name>
<dbReference type="InterPro" id="IPR046357">
    <property type="entry name" value="PPIase_dom_sf"/>
</dbReference>
<dbReference type="InterPro" id="IPR023058">
    <property type="entry name" value="PPIase_PpiC_CS"/>
</dbReference>
<dbReference type="GO" id="GO:0030288">
    <property type="term" value="C:outer membrane-bounded periplasmic space"/>
    <property type="evidence" value="ECO:0007669"/>
    <property type="project" value="InterPro"/>
</dbReference>
<dbReference type="Pfam" id="PF00639">
    <property type="entry name" value="Rotamase"/>
    <property type="match status" value="2"/>
</dbReference>
<comment type="subcellular location">
    <subcellularLocation>
        <location evidence="7">Periplasm</location>
    </subcellularLocation>
    <text evidence="7">Is capable of associating with the outer membrane.</text>
</comment>
<evidence type="ECO:0000256" key="6">
    <source>
        <dbReference type="ARBA" id="ARBA00023235"/>
    </source>
</evidence>
<dbReference type="GO" id="GO:0043165">
    <property type="term" value="P:Gram-negative-bacterium-type cell outer membrane assembly"/>
    <property type="evidence" value="ECO:0007669"/>
    <property type="project" value="InterPro"/>
</dbReference>
<dbReference type="RefSeq" id="WP_078256749.1">
    <property type="nucleotide sequence ID" value="NZ_MUXT01000014.1"/>
</dbReference>
<dbReference type="GO" id="GO:0006457">
    <property type="term" value="P:protein folding"/>
    <property type="evidence" value="ECO:0007669"/>
    <property type="project" value="UniProtKB-UniRule"/>
</dbReference>
<dbReference type="InterPro" id="IPR015391">
    <property type="entry name" value="SurA_N"/>
</dbReference>
<dbReference type="Gene3D" id="1.10.4030.10">
    <property type="entry name" value="Porin chaperone SurA, peptide-binding domain"/>
    <property type="match status" value="1"/>
</dbReference>
<dbReference type="PANTHER" id="PTHR47637:SF1">
    <property type="entry name" value="CHAPERONE SURA"/>
    <property type="match status" value="1"/>
</dbReference>
<dbReference type="PANTHER" id="PTHR47637">
    <property type="entry name" value="CHAPERONE SURA"/>
    <property type="match status" value="1"/>
</dbReference>
<comment type="caution">
    <text evidence="9">The sequence shown here is derived from an EMBL/GenBank/DDBJ whole genome shotgun (WGS) entry which is preliminary data.</text>
</comment>
<dbReference type="InterPro" id="IPR027304">
    <property type="entry name" value="Trigger_fact/SurA_dom_sf"/>
</dbReference>
<evidence type="ECO:0000256" key="5">
    <source>
        <dbReference type="ARBA" id="ARBA00023186"/>
    </source>
</evidence>
<dbReference type="AlphaFoldDB" id="A0A1S9ZFN2"/>
<dbReference type="PROSITE" id="PS01096">
    <property type="entry name" value="PPIC_PPIASE_1"/>
    <property type="match status" value="1"/>
</dbReference>
<reference evidence="9 10" key="1">
    <citation type="submission" date="2017-02" db="EMBL/GenBank/DDBJ databases">
        <title>Draft genome sequence of Moraxella canis CCUG 8415A type strain.</title>
        <authorList>
            <person name="Engstrom-Jakobsson H."/>
            <person name="Salva-Serra F."/>
            <person name="Thorell K."/>
            <person name="Gonzales-Siles L."/>
            <person name="Karlsson R."/>
            <person name="Boulund F."/>
            <person name="Engstrand L."/>
            <person name="Moore E."/>
        </authorList>
    </citation>
    <scope>NUCLEOTIDE SEQUENCE [LARGE SCALE GENOMIC DNA]</scope>
    <source>
        <strain evidence="9 10">CCUG 8415A</strain>
    </source>
</reference>
<accession>A0A1S9ZFN2</accession>
<comment type="domain">
    <text evidence="7">The PPIase activity resides only in the second parvulin domain. The N-terminal region and the C-terminal tail are necessary and sufficient for the chaperone activity of SurA. The PPIase activity is dispensable for SurA to function as a chaperone. The N-terminal region and the C-terminal tail are also required for porin recognition.</text>
</comment>
<feature type="chain" id="PRO_5013408426" description="Chaperone SurA" evidence="7">
    <location>
        <begin position="25"/>
        <end position="434"/>
    </location>
</feature>
<sequence length="434" mass="47818" precursor="true">MQGKFIIKALTAAVISCASLVSQASISGNSNDGIVAVVNDEIILKSELNQATEMVAAEIQRNGGSVTQDQAQILALDELINEKLQLALINRAGVVPNDTVINQQLLQIAQSQGLNNLAELQSKLDAERSGSYAALRASLIQDAAMQALWQNQVQSRVRITDDQIDAFLKSPESARLNQVQYRLLHIRVPYLDNTANEQNRQQAALVAERVKSSLDAGMNLDQAMQNTRGDYTPELQGADTGLINVVALPPAIAAEVDKLDIGQTSAPIVTSSGIDIVKVINKQQQNQVIVPEWQTSHILARIDDNQSSGIAEQKINAIYQQLQQGADFETLAATYSDDTGSASQRGSLGWVNEGDMVPEFEAVMKNTAQGDFSTPFRSQFGWHILKVNDIRQHDVTEQYRRNAAREYLFSRRAPQAQEDWLQELRSSAYIKIYE</sequence>
<dbReference type="GO" id="GO:0042277">
    <property type="term" value="F:peptide binding"/>
    <property type="evidence" value="ECO:0007669"/>
    <property type="project" value="InterPro"/>
</dbReference>
<evidence type="ECO:0000259" key="8">
    <source>
        <dbReference type="PROSITE" id="PS50198"/>
    </source>
</evidence>
<feature type="domain" description="PpiC" evidence="8">
    <location>
        <begin position="178"/>
        <end position="281"/>
    </location>
</feature>
<comment type="catalytic activity">
    <reaction evidence="7">
        <text>[protein]-peptidylproline (omega=180) = [protein]-peptidylproline (omega=0)</text>
        <dbReference type="Rhea" id="RHEA:16237"/>
        <dbReference type="Rhea" id="RHEA-COMP:10747"/>
        <dbReference type="Rhea" id="RHEA-COMP:10748"/>
        <dbReference type="ChEBI" id="CHEBI:83833"/>
        <dbReference type="ChEBI" id="CHEBI:83834"/>
        <dbReference type="EC" id="5.2.1.8"/>
    </reaction>
</comment>
<keyword evidence="3 7" id="KW-0574">Periplasm</keyword>
<dbReference type="SUPFAM" id="SSF109998">
    <property type="entry name" value="Triger factor/SurA peptide-binding domain-like"/>
    <property type="match status" value="1"/>
</dbReference>
<organism evidence="9 10">
    <name type="scientific">Moraxella canis</name>
    <dbReference type="NCBI Taxonomy" id="90239"/>
    <lineage>
        <taxon>Bacteria</taxon>
        <taxon>Pseudomonadati</taxon>
        <taxon>Pseudomonadota</taxon>
        <taxon>Gammaproteobacteria</taxon>
        <taxon>Moraxellales</taxon>
        <taxon>Moraxellaceae</taxon>
        <taxon>Moraxella</taxon>
    </lineage>
</organism>
<evidence type="ECO:0000256" key="3">
    <source>
        <dbReference type="ARBA" id="ARBA00022764"/>
    </source>
</evidence>
<dbReference type="GO" id="GO:0003755">
    <property type="term" value="F:peptidyl-prolyl cis-trans isomerase activity"/>
    <property type="evidence" value="ECO:0007669"/>
    <property type="project" value="UniProtKB-UniRule"/>
</dbReference>
<dbReference type="SUPFAM" id="SSF54534">
    <property type="entry name" value="FKBP-like"/>
    <property type="match status" value="2"/>
</dbReference>
<dbReference type="Proteomes" id="UP000190322">
    <property type="component" value="Unassembled WGS sequence"/>
</dbReference>
<evidence type="ECO:0000256" key="7">
    <source>
        <dbReference type="HAMAP-Rule" id="MF_01183"/>
    </source>
</evidence>
<dbReference type="InterPro" id="IPR000297">
    <property type="entry name" value="PPIase_PpiC"/>
</dbReference>
<dbReference type="GO" id="GO:0050821">
    <property type="term" value="P:protein stabilization"/>
    <property type="evidence" value="ECO:0007669"/>
    <property type="project" value="InterPro"/>
</dbReference>